<name>A0A1I6PMH1_9FLAO</name>
<keyword evidence="1" id="KW-0732">Signal</keyword>
<proteinExistence type="predicted"/>
<reference evidence="3" key="1">
    <citation type="submission" date="2016-10" db="EMBL/GenBank/DDBJ databases">
        <authorList>
            <person name="Varghese N."/>
            <person name="Submissions S."/>
        </authorList>
    </citation>
    <scope>NUCLEOTIDE SEQUENCE [LARGE SCALE GENOMIC DNA]</scope>
    <source>
        <strain evidence="3">DSM 24450</strain>
    </source>
</reference>
<protein>
    <submittedName>
        <fullName evidence="2">Por secretion system C-terminal sorting domain-containing protein</fullName>
    </submittedName>
</protein>
<gene>
    <name evidence="2" type="ORF">SAMN04488006_1192</name>
</gene>
<sequence length="250" mass="28857">MKKTILFTLFLIITSLSFSQMKDTRQKFRIGFDGEKIDYRQILLTIDKNTSDDVDWGYDGEMYQVFEDDMFWVIKDKKYVIQATNEIHVDKEIPLGIISSGGEIAIKVDALENPCETMLVLLKDKELNKVYEIQNETYKITLPAGEYTNRFAITFKECKKEIEEIVESSFIVQDLNIYYDGLNSKIVLNNPNEVTLASVNMYNSIGQHIKSWESNTNANYIDIPVNIKPGIYFLQSISEQGKSTKKIMVH</sequence>
<evidence type="ECO:0000256" key="1">
    <source>
        <dbReference type="ARBA" id="ARBA00022729"/>
    </source>
</evidence>
<dbReference type="AlphaFoldDB" id="A0A1I6PMH1"/>
<dbReference type="NCBIfam" id="TIGR04183">
    <property type="entry name" value="Por_Secre_tail"/>
    <property type="match status" value="1"/>
</dbReference>
<dbReference type="STRING" id="593133.SAMN04488006_1192"/>
<dbReference type="RefSeq" id="WP_090223662.1">
    <property type="nucleotide sequence ID" value="NZ_FOZP01000002.1"/>
</dbReference>
<dbReference type="EMBL" id="FOZP01000002">
    <property type="protein sequence ID" value="SFS41392.1"/>
    <property type="molecule type" value="Genomic_DNA"/>
</dbReference>
<evidence type="ECO:0000313" key="3">
    <source>
        <dbReference type="Proteomes" id="UP000199312"/>
    </source>
</evidence>
<organism evidence="2 3">
    <name type="scientific">Lutibacter maritimus</name>
    <dbReference type="NCBI Taxonomy" id="593133"/>
    <lineage>
        <taxon>Bacteria</taxon>
        <taxon>Pseudomonadati</taxon>
        <taxon>Bacteroidota</taxon>
        <taxon>Flavobacteriia</taxon>
        <taxon>Flavobacteriales</taxon>
        <taxon>Flavobacteriaceae</taxon>
        <taxon>Lutibacter</taxon>
    </lineage>
</organism>
<accession>A0A1I6PMH1</accession>
<keyword evidence="3" id="KW-1185">Reference proteome</keyword>
<dbReference type="OrthoDB" id="1418027at2"/>
<evidence type="ECO:0000313" key="2">
    <source>
        <dbReference type="EMBL" id="SFS41392.1"/>
    </source>
</evidence>
<dbReference type="Proteomes" id="UP000199312">
    <property type="component" value="Unassembled WGS sequence"/>
</dbReference>
<dbReference type="InterPro" id="IPR026444">
    <property type="entry name" value="Secre_tail"/>
</dbReference>